<dbReference type="InterPro" id="IPR049319">
    <property type="entry name" value="GBS104-like_Ig"/>
</dbReference>
<dbReference type="SMART" id="SM00327">
    <property type="entry name" value="VWA"/>
    <property type="match status" value="1"/>
</dbReference>
<dbReference type="CDD" id="cd00198">
    <property type="entry name" value="vWFA"/>
    <property type="match status" value="1"/>
</dbReference>
<dbReference type="InterPro" id="IPR002035">
    <property type="entry name" value="VWF_A"/>
</dbReference>
<organism evidence="3 4">
    <name type="scientific">Tissierella carlieri</name>
    <dbReference type="NCBI Taxonomy" id="689904"/>
    <lineage>
        <taxon>Bacteria</taxon>
        <taxon>Bacillati</taxon>
        <taxon>Bacillota</taxon>
        <taxon>Tissierellia</taxon>
        <taxon>Tissierellales</taxon>
        <taxon>Tissierellaceae</taxon>
        <taxon>Tissierella</taxon>
    </lineage>
</organism>
<dbReference type="EMBL" id="JANGAC010000013">
    <property type="protein sequence ID" value="MCQ4924473.1"/>
    <property type="molecule type" value="Genomic_DNA"/>
</dbReference>
<dbReference type="Pfam" id="PF21426">
    <property type="entry name" value="GBS104-like_Ig"/>
    <property type="match status" value="1"/>
</dbReference>
<evidence type="ECO:0000313" key="3">
    <source>
        <dbReference type="EMBL" id="MCQ4924473.1"/>
    </source>
</evidence>
<dbReference type="InterPro" id="IPR036465">
    <property type="entry name" value="vWFA_dom_sf"/>
</dbReference>
<feature type="region of interest" description="Disordered" evidence="1">
    <location>
        <begin position="34"/>
        <end position="127"/>
    </location>
</feature>
<evidence type="ECO:0000256" key="1">
    <source>
        <dbReference type="SAM" id="MobiDB-lite"/>
    </source>
</evidence>
<dbReference type="Gene3D" id="3.40.50.410">
    <property type="entry name" value="von Willebrand factor, type A domain"/>
    <property type="match status" value="1"/>
</dbReference>
<accession>A0ABT1SDC3</accession>
<sequence length="810" mass="89426">MKKILKISVVFVLVLSMVVSMGLNSYTAEPNENYYYVDPENPPVDPENPPVDPENPPVDPENPPVDPENPPVDPENPPVDPENPPVDPENPPVDPENPPVDPENPPVDPENPPVDPENPPVNPEIPPLIPIIPTTDLVINHIEKYDFEEELIETEILEGLEVGGVIFSLDYVKEFEGLSFVESDVEEIILIEGENIINLYYTFLSGEYIPEDPDFPPGEGEEVESPYIEEFWDGELGPFEDEEDVSRINLFSLMSLESYPDEVNNKTWPNPGSLLLNKSGTEVPGTGNQWEITLEIQGKDKVETSDIVLVIDRSGSMAGQKMTDAKNAAKNFVNTLLSDSSKNHIRIAVVSFAGDVTVNSGFQSYSGRNSLISAINSLNANGGTHIQAGIRQGSALLNGSIANYKNIVLLGDGAATYSYKPNSPNSYLEFWKYESNRTYSRTTSAIPESGFNYGSTVGAGNSEYTEYQTGGTGQNRYSYNYRHGAHAVAEAEFAKSKGYEIYTIALNAGSEGDWTLENIASSGNYYSTASSSNLNIIFQEIAGRLSNAATGAVVTDLLGDMYSILGINASNYNSLITISHGTLSYDTTTDKIIWNIGTINEGIKYWMKYKVTLDYSAEGGVFYPANKPTYIEYENIDGDDAKKYFPIPEFRLRALTFTKLLNSSGYGDKDFDIILEGPTGQYKKTWAISLNSGQSKSIKGLLPGTYTVREIVPMNFKLIDMSSGGISHVSGNTYELTIGYDDWNVSVDVINERDNDGWFWEDPDPKVNSFTVGETRNHSSLPIKDKLLYTKLDYFIIPATVEIDNKFNNA</sequence>
<protein>
    <submittedName>
        <fullName evidence="3">VWA domain-containing protein</fullName>
    </submittedName>
</protein>
<dbReference type="SUPFAM" id="SSF53300">
    <property type="entry name" value="vWA-like"/>
    <property type="match status" value="1"/>
</dbReference>
<dbReference type="RefSeq" id="WP_256312220.1">
    <property type="nucleotide sequence ID" value="NZ_JANGAC010000013.1"/>
</dbReference>
<comment type="caution">
    <text evidence="3">The sequence shown here is derived from an EMBL/GenBank/DDBJ whole genome shotgun (WGS) entry which is preliminary data.</text>
</comment>
<dbReference type="InterPro" id="IPR051266">
    <property type="entry name" value="CLCR"/>
</dbReference>
<dbReference type="Proteomes" id="UP001524478">
    <property type="component" value="Unassembled WGS sequence"/>
</dbReference>
<dbReference type="PANTHER" id="PTHR10579">
    <property type="entry name" value="CALCIUM-ACTIVATED CHLORIDE CHANNEL REGULATOR"/>
    <property type="match status" value="1"/>
</dbReference>
<evidence type="ECO:0000313" key="4">
    <source>
        <dbReference type="Proteomes" id="UP001524478"/>
    </source>
</evidence>
<reference evidence="3 4" key="1">
    <citation type="submission" date="2022-06" db="EMBL/GenBank/DDBJ databases">
        <title>Isolation of gut microbiota from human fecal samples.</title>
        <authorList>
            <person name="Pamer E.G."/>
            <person name="Barat B."/>
            <person name="Waligurski E."/>
            <person name="Medina S."/>
            <person name="Paddock L."/>
            <person name="Mostad J."/>
        </authorList>
    </citation>
    <scope>NUCLEOTIDE SEQUENCE [LARGE SCALE GENOMIC DNA]</scope>
    <source>
        <strain evidence="3 4">DFI.7.95</strain>
    </source>
</reference>
<feature type="domain" description="VWFA" evidence="2">
    <location>
        <begin position="306"/>
        <end position="541"/>
    </location>
</feature>
<name>A0ABT1SDC3_9FIRM</name>
<dbReference type="Pfam" id="PF00092">
    <property type="entry name" value="VWA"/>
    <property type="match status" value="1"/>
</dbReference>
<proteinExistence type="predicted"/>
<feature type="compositionally biased region" description="Pro residues" evidence="1">
    <location>
        <begin position="40"/>
        <end position="127"/>
    </location>
</feature>
<evidence type="ECO:0000259" key="2">
    <source>
        <dbReference type="PROSITE" id="PS50234"/>
    </source>
</evidence>
<keyword evidence="4" id="KW-1185">Reference proteome</keyword>
<dbReference type="PANTHER" id="PTHR10579:SF43">
    <property type="entry name" value="ZINC FINGER (C3HC4-TYPE RING FINGER) FAMILY PROTEIN"/>
    <property type="match status" value="1"/>
</dbReference>
<gene>
    <name evidence="3" type="ORF">NE686_15335</name>
</gene>
<dbReference type="PROSITE" id="PS50234">
    <property type="entry name" value="VWFA"/>
    <property type="match status" value="1"/>
</dbReference>